<keyword evidence="8" id="KW-0800">Toxin</keyword>
<dbReference type="InterPro" id="IPR002716">
    <property type="entry name" value="PIN_dom"/>
</dbReference>
<evidence type="ECO:0000256" key="6">
    <source>
        <dbReference type="ARBA" id="ARBA00022842"/>
    </source>
</evidence>
<feature type="domain" description="PIN" evidence="9">
    <location>
        <begin position="1"/>
        <end position="112"/>
    </location>
</feature>
<evidence type="ECO:0000256" key="4">
    <source>
        <dbReference type="ARBA" id="ARBA00022723"/>
    </source>
</evidence>
<evidence type="ECO:0000313" key="11">
    <source>
        <dbReference type="Proteomes" id="UP000323337"/>
    </source>
</evidence>
<dbReference type="Gene3D" id="3.40.50.1010">
    <property type="entry name" value="5'-nuclease"/>
    <property type="match status" value="1"/>
</dbReference>
<dbReference type="AlphaFoldDB" id="A0A5D0MRS4"/>
<comment type="similarity">
    <text evidence="7 8">Belongs to the PINc/VapC protein family.</text>
</comment>
<feature type="binding site" evidence="8">
    <location>
        <position position="4"/>
    </location>
    <ligand>
        <name>Mg(2+)</name>
        <dbReference type="ChEBI" id="CHEBI:18420"/>
    </ligand>
</feature>
<gene>
    <name evidence="8" type="primary">vapC</name>
    <name evidence="10" type="ORF">FXF49_05215</name>
</gene>
<keyword evidence="4 8" id="KW-0479">Metal-binding</keyword>
<dbReference type="GO" id="GO:0016787">
    <property type="term" value="F:hydrolase activity"/>
    <property type="evidence" value="ECO:0007669"/>
    <property type="project" value="UniProtKB-KW"/>
</dbReference>
<protein>
    <recommendedName>
        <fullName evidence="8">Ribonuclease VapC</fullName>
        <shortName evidence="8">RNase VapC</shortName>
        <ecNumber evidence="8">3.1.-.-</ecNumber>
    </recommendedName>
    <alternativeName>
        <fullName evidence="8">Toxin VapC</fullName>
    </alternativeName>
</protein>
<evidence type="ECO:0000259" key="9">
    <source>
        <dbReference type="Pfam" id="PF01850"/>
    </source>
</evidence>
<dbReference type="CDD" id="cd18741">
    <property type="entry name" value="PIN_VapC4-5_FitB-like"/>
    <property type="match status" value="1"/>
</dbReference>
<dbReference type="PANTHER" id="PTHR33653:SF1">
    <property type="entry name" value="RIBONUCLEASE VAPC2"/>
    <property type="match status" value="1"/>
</dbReference>
<accession>A0A5D0MRS4</accession>
<evidence type="ECO:0000256" key="2">
    <source>
        <dbReference type="ARBA" id="ARBA00022649"/>
    </source>
</evidence>
<evidence type="ECO:0000256" key="3">
    <source>
        <dbReference type="ARBA" id="ARBA00022722"/>
    </source>
</evidence>
<dbReference type="InterPro" id="IPR022907">
    <property type="entry name" value="VapC_family"/>
</dbReference>
<proteinExistence type="inferred from homology"/>
<feature type="binding site" evidence="8">
    <location>
        <position position="90"/>
    </location>
    <ligand>
        <name>Mg(2+)</name>
        <dbReference type="ChEBI" id="CHEBI:18420"/>
    </ligand>
</feature>
<dbReference type="SUPFAM" id="SSF88723">
    <property type="entry name" value="PIN domain-like"/>
    <property type="match status" value="1"/>
</dbReference>
<dbReference type="EC" id="3.1.-.-" evidence="8"/>
<keyword evidence="2 8" id="KW-1277">Toxin-antitoxin system</keyword>
<dbReference type="HAMAP" id="MF_00265">
    <property type="entry name" value="VapC_Nob1"/>
    <property type="match status" value="1"/>
</dbReference>
<keyword evidence="3 8" id="KW-0540">Nuclease</keyword>
<evidence type="ECO:0000313" key="10">
    <source>
        <dbReference type="EMBL" id="TYB33659.1"/>
    </source>
</evidence>
<reference evidence="10 11" key="1">
    <citation type="submission" date="2019-08" db="EMBL/GenBank/DDBJ databases">
        <title>Genomic characterization of a novel candidate phylum (ARYD3) from a high temperature, high salinity tertiary oil reservoir in north central Oklahoma, USA.</title>
        <authorList>
            <person name="Youssef N.H."/>
            <person name="Yadav A."/>
            <person name="Elshahed M.S."/>
        </authorList>
    </citation>
    <scope>NUCLEOTIDE SEQUENCE [LARGE SCALE GENOMIC DNA]</scope>
    <source>
        <strain evidence="10">ARYD1</strain>
    </source>
</reference>
<dbReference type="RefSeq" id="WP_303700857.1">
    <property type="nucleotide sequence ID" value="NZ_VSIV01000121.1"/>
</dbReference>
<evidence type="ECO:0000256" key="1">
    <source>
        <dbReference type="ARBA" id="ARBA00001946"/>
    </source>
</evidence>
<evidence type="ECO:0000256" key="5">
    <source>
        <dbReference type="ARBA" id="ARBA00022801"/>
    </source>
</evidence>
<dbReference type="GO" id="GO:0090729">
    <property type="term" value="F:toxin activity"/>
    <property type="evidence" value="ECO:0007669"/>
    <property type="project" value="UniProtKB-KW"/>
</dbReference>
<dbReference type="EMBL" id="VSIV01000121">
    <property type="protein sequence ID" value="TYB33659.1"/>
    <property type="molecule type" value="Genomic_DNA"/>
</dbReference>
<dbReference type="Pfam" id="PF01850">
    <property type="entry name" value="PIN"/>
    <property type="match status" value="1"/>
</dbReference>
<keyword evidence="6 8" id="KW-0460">Magnesium</keyword>
<sequence length="127" mass="14685">MLVDTDVIIWYLRGNTRAYALIESLDNFFISAVTYMELVQGMRNKNELNLFRKSLHNWGTEIIYITEEISAKAVFFIEEFYLSNSVEIADSLIASTAIVYGLPLITGNDKHYKPLKNLQIKVFRPDE</sequence>
<comment type="cofactor">
    <cofactor evidence="1 8">
        <name>Mg(2+)</name>
        <dbReference type="ChEBI" id="CHEBI:18420"/>
    </cofactor>
</comment>
<dbReference type="GO" id="GO:0004540">
    <property type="term" value="F:RNA nuclease activity"/>
    <property type="evidence" value="ECO:0007669"/>
    <property type="project" value="InterPro"/>
</dbReference>
<organism evidence="10 11">
    <name type="scientific">Flexistipes sinusarabici</name>
    <dbReference type="NCBI Taxonomy" id="2352"/>
    <lineage>
        <taxon>Bacteria</taxon>
        <taxon>Pseudomonadati</taxon>
        <taxon>Deferribacterota</taxon>
        <taxon>Deferribacteres</taxon>
        <taxon>Deferribacterales</taxon>
        <taxon>Flexistipitaceae</taxon>
        <taxon>Flexistipes</taxon>
    </lineage>
</organism>
<dbReference type="InterPro" id="IPR050556">
    <property type="entry name" value="Type_II_TA_system_RNase"/>
</dbReference>
<comment type="function">
    <text evidence="8">Toxic component of a toxin-antitoxin (TA) system. An RNase.</text>
</comment>
<dbReference type="Proteomes" id="UP000323337">
    <property type="component" value="Unassembled WGS sequence"/>
</dbReference>
<keyword evidence="5 8" id="KW-0378">Hydrolase</keyword>
<dbReference type="InterPro" id="IPR029060">
    <property type="entry name" value="PIN-like_dom_sf"/>
</dbReference>
<dbReference type="PANTHER" id="PTHR33653">
    <property type="entry name" value="RIBONUCLEASE VAPC2"/>
    <property type="match status" value="1"/>
</dbReference>
<evidence type="ECO:0000256" key="8">
    <source>
        <dbReference type="HAMAP-Rule" id="MF_00265"/>
    </source>
</evidence>
<dbReference type="GO" id="GO:0000287">
    <property type="term" value="F:magnesium ion binding"/>
    <property type="evidence" value="ECO:0007669"/>
    <property type="project" value="UniProtKB-UniRule"/>
</dbReference>
<name>A0A5D0MRS4_FLESI</name>
<evidence type="ECO:0000256" key="7">
    <source>
        <dbReference type="ARBA" id="ARBA00038093"/>
    </source>
</evidence>
<comment type="caution">
    <text evidence="10">The sequence shown here is derived from an EMBL/GenBank/DDBJ whole genome shotgun (WGS) entry which is preliminary data.</text>
</comment>